<dbReference type="Proteomes" id="UP001642360">
    <property type="component" value="Unassembled WGS sequence"/>
</dbReference>
<keyword evidence="4" id="KW-0547">Nucleotide-binding</keyword>
<dbReference type="Gene3D" id="1.10.10.10">
    <property type="entry name" value="Winged helix-like DNA-binding domain superfamily/Winged helix DNA-binding domain"/>
    <property type="match status" value="1"/>
</dbReference>
<organism evidence="11 12">
    <name type="scientific">Ilex paraguariensis</name>
    <name type="common">yerba mate</name>
    <dbReference type="NCBI Taxonomy" id="185542"/>
    <lineage>
        <taxon>Eukaryota</taxon>
        <taxon>Viridiplantae</taxon>
        <taxon>Streptophyta</taxon>
        <taxon>Embryophyta</taxon>
        <taxon>Tracheophyta</taxon>
        <taxon>Spermatophyta</taxon>
        <taxon>Magnoliopsida</taxon>
        <taxon>eudicotyledons</taxon>
        <taxon>Gunneridae</taxon>
        <taxon>Pentapetalae</taxon>
        <taxon>asterids</taxon>
        <taxon>campanulids</taxon>
        <taxon>Aquifoliales</taxon>
        <taxon>Aquifoliaceae</taxon>
        <taxon>Ilex</taxon>
    </lineage>
</organism>
<dbReference type="CDD" id="cd14798">
    <property type="entry name" value="RX-CC_like"/>
    <property type="match status" value="1"/>
</dbReference>
<dbReference type="FunFam" id="1.10.8.430:FF:000003">
    <property type="entry name" value="Probable disease resistance protein At5g66910"/>
    <property type="match status" value="1"/>
</dbReference>
<name>A0ABC8TPT5_9AQUA</name>
<dbReference type="PANTHER" id="PTHR23155:SF1205">
    <property type="entry name" value="DISEASE RESISTANCE PROTEIN RPM1"/>
    <property type="match status" value="1"/>
</dbReference>
<gene>
    <name evidence="11" type="ORF">ILEXP_LOCUS40492</name>
</gene>
<dbReference type="Gene3D" id="3.80.10.10">
    <property type="entry name" value="Ribonuclease Inhibitor"/>
    <property type="match status" value="1"/>
</dbReference>
<keyword evidence="12" id="KW-1185">Reference proteome</keyword>
<dbReference type="Pfam" id="PF18052">
    <property type="entry name" value="Rx_N"/>
    <property type="match status" value="1"/>
</dbReference>
<evidence type="ECO:0000259" key="10">
    <source>
        <dbReference type="Pfam" id="PF23598"/>
    </source>
</evidence>
<evidence type="ECO:0000259" key="8">
    <source>
        <dbReference type="Pfam" id="PF18052"/>
    </source>
</evidence>
<evidence type="ECO:0000313" key="12">
    <source>
        <dbReference type="Proteomes" id="UP001642360"/>
    </source>
</evidence>
<dbReference type="SUPFAM" id="SSF52540">
    <property type="entry name" value="P-loop containing nucleoside triphosphate hydrolases"/>
    <property type="match status" value="1"/>
</dbReference>
<dbReference type="EMBL" id="CAUOFW020005616">
    <property type="protein sequence ID" value="CAK9170966.1"/>
    <property type="molecule type" value="Genomic_DNA"/>
</dbReference>
<dbReference type="InterPro" id="IPR058922">
    <property type="entry name" value="WHD_DRP"/>
</dbReference>
<dbReference type="GO" id="GO:0006952">
    <property type="term" value="P:defense response"/>
    <property type="evidence" value="ECO:0007669"/>
    <property type="project" value="UniProtKB-KW"/>
</dbReference>
<dbReference type="Pfam" id="PF23559">
    <property type="entry name" value="WHD_DRP"/>
    <property type="match status" value="1"/>
</dbReference>
<dbReference type="PRINTS" id="PR00364">
    <property type="entry name" value="DISEASERSIST"/>
</dbReference>
<evidence type="ECO:0000313" key="11">
    <source>
        <dbReference type="EMBL" id="CAK9170966.1"/>
    </source>
</evidence>
<dbReference type="InterPro" id="IPR044974">
    <property type="entry name" value="Disease_R_plants"/>
</dbReference>
<dbReference type="Gene3D" id="1.10.8.430">
    <property type="entry name" value="Helical domain of apoptotic protease-activating factors"/>
    <property type="match status" value="1"/>
</dbReference>
<comment type="similarity">
    <text evidence="1">Belongs to the disease resistance NB-LRR family.</text>
</comment>
<evidence type="ECO:0000256" key="3">
    <source>
        <dbReference type="ARBA" id="ARBA00022737"/>
    </source>
</evidence>
<feature type="domain" description="Disease resistance R13L4/SHOC-2-like LRR" evidence="10">
    <location>
        <begin position="523"/>
        <end position="824"/>
    </location>
</feature>
<dbReference type="InterPro" id="IPR032675">
    <property type="entry name" value="LRR_dom_sf"/>
</dbReference>
<dbReference type="InterPro" id="IPR002182">
    <property type="entry name" value="NB-ARC"/>
</dbReference>
<dbReference type="AlphaFoldDB" id="A0ABC8TPT5"/>
<dbReference type="GO" id="GO:0051707">
    <property type="term" value="P:response to other organism"/>
    <property type="evidence" value="ECO:0007669"/>
    <property type="project" value="UniProtKB-ARBA"/>
</dbReference>
<dbReference type="InterPro" id="IPR027417">
    <property type="entry name" value="P-loop_NTPase"/>
</dbReference>
<dbReference type="InterPro" id="IPR055414">
    <property type="entry name" value="LRR_R13L4/SHOC2-like"/>
</dbReference>
<keyword evidence="6" id="KW-0067">ATP-binding</keyword>
<evidence type="ECO:0000259" key="7">
    <source>
        <dbReference type="Pfam" id="PF00931"/>
    </source>
</evidence>
<dbReference type="Pfam" id="PF23598">
    <property type="entry name" value="LRR_14"/>
    <property type="match status" value="1"/>
</dbReference>
<feature type="domain" description="NB-ARC" evidence="7">
    <location>
        <begin position="197"/>
        <end position="322"/>
    </location>
</feature>
<feature type="domain" description="Disease resistance protein winged helix" evidence="9">
    <location>
        <begin position="408"/>
        <end position="478"/>
    </location>
</feature>
<keyword evidence="5" id="KW-0611">Plant defense</keyword>
<protein>
    <submittedName>
        <fullName evidence="11">Uncharacterized protein</fullName>
    </submittedName>
</protein>
<accession>A0ABC8TPT5</accession>
<dbReference type="InterPro" id="IPR041118">
    <property type="entry name" value="Rx_N"/>
</dbReference>
<dbReference type="GO" id="GO:0005524">
    <property type="term" value="F:ATP binding"/>
    <property type="evidence" value="ECO:0007669"/>
    <property type="project" value="UniProtKB-KW"/>
</dbReference>
<dbReference type="Pfam" id="PF00931">
    <property type="entry name" value="NB-ARC"/>
    <property type="match status" value="1"/>
</dbReference>
<dbReference type="PANTHER" id="PTHR23155">
    <property type="entry name" value="DISEASE RESISTANCE PROTEIN RP"/>
    <property type="match status" value="1"/>
</dbReference>
<evidence type="ECO:0000259" key="9">
    <source>
        <dbReference type="Pfam" id="PF23559"/>
    </source>
</evidence>
<keyword evidence="3" id="KW-0677">Repeat</keyword>
<dbReference type="InterPro" id="IPR036388">
    <property type="entry name" value="WH-like_DNA-bd_sf"/>
</dbReference>
<evidence type="ECO:0000256" key="5">
    <source>
        <dbReference type="ARBA" id="ARBA00022821"/>
    </source>
</evidence>
<dbReference type="SUPFAM" id="SSF52058">
    <property type="entry name" value="L domain-like"/>
    <property type="match status" value="1"/>
</dbReference>
<dbReference type="InterPro" id="IPR038005">
    <property type="entry name" value="RX-like_CC"/>
</dbReference>
<dbReference type="InterPro" id="IPR042197">
    <property type="entry name" value="Apaf_helical"/>
</dbReference>
<evidence type="ECO:0000256" key="4">
    <source>
        <dbReference type="ARBA" id="ARBA00022741"/>
    </source>
</evidence>
<sequence length="893" mass="102221">METIKASAVDLLIGKIVSAIENEASLIGGLSDELDEIKQEFISMRSFLQDVDKKGVLNQGENAWVGNIRDLANEVEDAIDEFMYHTNKQNNGGKFTRLLYQTIRLPKNLWVRHRTATKLQKINRKIKSIDERRRRFAIERIEGTSSVDDQKAMFNYAVSSFFIKEDKLVGLEDDNELLVKWLTEEEQKCTVISVVGMGVSQKYVVDDLLRRMIEEFYGAAKETVPTNLNTMGFRELVSTLLSYLGAKRYLIILDDVWSSKLWEEINVSLPDEGCGSRVILTTRNENIASSSFGVKSHVHHVKPLGEKEAWELFSLKAFSNNLVRLCPQELQILARKLVDKCEGLPLALVALGSAMSSKKLVSEWQKVNNSLDFELRNNPSLQKMKLILLISFNELPYNLKHCFLYCCLFPEDFVLKRKRLIRLWMAEGFVEKVKGITPEEVADSYLMELIHRNMLQVVKRNPSGRPKRCKLHDLLREISLSIVAAENFGALYDDEEASKESGARRLSIQTITEQIKSLNGMSKLRSLLVFIDYRISPSLVTLPSGFRLLRVLDLQDAQVEKLPDELVDLFNLRYLNLRRTRVKELPKSIGRLSNLQTLDVAHTRIEVLPTGITNLKNLRYLVMFRSSPHGTEGFEYYFGIRTPPNIYKLKNLQVLSCVEAGSDLMRRIRSMTQLTRFSITKVREADEKDLCTAIQNMNLLRLLSVMVKDEAETLRMDVLTAAPPHLKSLLLAGKLERVPHWFQSLRSLVFLRLYWSRLTQDVFPFIQALPCLGILVLNNAYSGKELLFDAGFQKLKFLSLANLPQLKEITIERGVMPDLEQLIVEGCMELKTLPHGIEYLTNLQTLDLATVSSELIHQIHGEQSVGRSKVRHIPNIHHYYKSASETWQFKNLS</sequence>
<evidence type="ECO:0000256" key="2">
    <source>
        <dbReference type="ARBA" id="ARBA00022614"/>
    </source>
</evidence>
<dbReference type="Gene3D" id="3.40.50.300">
    <property type="entry name" value="P-loop containing nucleotide triphosphate hydrolases"/>
    <property type="match status" value="1"/>
</dbReference>
<evidence type="ECO:0000256" key="1">
    <source>
        <dbReference type="ARBA" id="ARBA00008894"/>
    </source>
</evidence>
<proteinExistence type="inferred from homology"/>
<dbReference type="FunFam" id="1.10.10.10:FF:000322">
    <property type="entry name" value="Probable disease resistance protein At1g63360"/>
    <property type="match status" value="1"/>
</dbReference>
<reference evidence="11 12" key="1">
    <citation type="submission" date="2024-02" db="EMBL/GenBank/DDBJ databases">
        <authorList>
            <person name="Vignale AGUSTIN F."/>
            <person name="Sosa J E."/>
            <person name="Modenutti C."/>
        </authorList>
    </citation>
    <scope>NUCLEOTIDE SEQUENCE [LARGE SCALE GENOMIC DNA]</scope>
</reference>
<dbReference type="Gene3D" id="1.20.5.4130">
    <property type="match status" value="1"/>
</dbReference>
<feature type="domain" description="Disease resistance N-terminal" evidence="8">
    <location>
        <begin position="8"/>
        <end position="94"/>
    </location>
</feature>
<keyword evidence="2" id="KW-0433">Leucine-rich repeat</keyword>
<evidence type="ECO:0000256" key="6">
    <source>
        <dbReference type="ARBA" id="ARBA00022840"/>
    </source>
</evidence>
<comment type="caution">
    <text evidence="11">The sequence shown here is derived from an EMBL/GenBank/DDBJ whole genome shotgun (WGS) entry which is preliminary data.</text>
</comment>